<sequence>MVKRLWQLGAAQRWKMYLQFLGQWGGRLLVVTLVWAGAQWAVTGRIHGGLIVLIAIQLFITLSYLVVSPWLSRNGWAAAASQNLQKQFLAADLQSARSHDDVMQGLHQDLSTLRAVAIFFDTIIPTILELSLTGLVLLGVVLWAHAWTVLIPVGGILLLGASMGALQSLGNRENLAYIASFNHMGQRFLDDFLGMRMLIMYQRQHRYAQDFAADSENFRQKTMGVLRYQLQSLTIMDFCLYGAIGYFLLAQVTAVRTQSLSLSTALGIGMLTAVWLIDFRQFGYFIHVFIATLPKLRHLFQVIDAPVVPTVTTGQVTLSKLVNQLTVTGTVGYPNQKLFTFGEVTLTPGTLVGLTGPSGSGKSTLAATVMQRLALLNGKITVNRHIDLATISAQSWLQHANYLGPTTSLFAGTLAENLQLGRPQGDWAARLDRLGLCQFVRQLPDRYATQIGKNGVRLSPGQRQQVAVARAILADQDVYIFDEITSNIDPTNANHIMAALHRLARTKIVLLITHRLADLQDLSQLYVVADHRLVGGTFTSLQAQVPAFAQQVAEQQRLLAEVTRA</sequence>
<dbReference type="InterPro" id="IPR003593">
    <property type="entry name" value="AAA+_ATPase"/>
</dbReference>
<keyword evidence="3" id="KW-0547">Nucleotide-binding</keyword>
<dbReference type="PANTHER" id="PTHR24221">
    <property type="entry name" value="ATP-BINDING CASSETTE SUB-FAMILY B"/>
    <property type="match status" value="1"/>
</dbReference>
<keyword evidence="8" id="KW-1185">Reference proteome</keyword>
<proteinExistence type="predicted"/>
<dbReference type="Gene3D" id="3.40.50.300">
    <property type="entry name" value="P-loop containing nucleotide triphosphate hydrolases"/>
    <property type="match status" value="1"/>
</dbReference>
<evidence type="ECO:0000256" key="5">
    <source>
        <dbReference type="ARBA" id="ARBA00022989"/>
    </source>
</evidence>
<dbReference type="GO" id="GO:0005524">
    <property type="term" value="F:ATP binding"/>
    <property type="evidence" value="ECO:0007669"/>
    <property type="project" value="UniProtKB-KW"/>
</dbReference>
<dbReference type="SMART" id="SM00382">
    <property type="entry name" value="AAA"/>
    <property type="match status" value="1"/>
</dbReference>
<dbReference type="GO" id="GO:0016887">
    <property type="term" value="F:ATP hydrolysis activity"/>
    <property type="evidence" value="ECO:0007669"/>
    <property type="project" value="InterPro"/>
</dbReference>
<dbReference type="InterPro" id="IPR003439">
    <property type="entry name" value="ABC_transporter-like_ATP-bd"/>
</dbReference>
<dbReference type="InterPro" id="IPR027417">
    <property type="entry name" value="P-loop_NTPase"/>
</dbReference>
<comment type="caution">
    <text evidence="7">The sequence shown here is derived from an EMBL/GenBank/DDBJ whole genome shotgun (WGS) entry which is preliminary data.</text>
</comment>
<accession>A0A4Q0VK82</accession>
<dbReference type="Proteomes" id="UP000290602">
    <property type="component" value="Unassembled WGS sequence"/>
</dbReference>
<dbReference type="InterPro" id="IPR039421">
    <property type="entry name" value="Type_1_exporter"/>
</dbReference>
<dbReference type="GO" id="GO:0140359">
    <property type="term" value="F:ABC-type transporter activity"/>
    <property type="evidence" value="ECO:0007669"/>
    <property type="project" value="InterPro"/>
</dbReference>
<evidence type="ECO:0000256" key="1">
    <source>
        <dbReference type="ARBA" id="ARBA00004651"/>
    </source>
</evidence>
<dbReference type="OrthoDB" id="9806127at2"/>
<dbReference type="PROSITE" id="PS50929">
    <property type="entry name" value="ABC_TM1F"/>
    <property type="match status" value="1"/>
</dbReference>
<dbReference type="InterPro" id="IPR036640">
    <property type="entry name" value="ABC1_TM_sf"/>
</dbReference>
<evidence type="ECO:0000256" key="2">
    <source>
        <dbReference type="ARBA" id="ARBA00022692"/>
    </source>
</evidence>
<dbReference type="GO" id="GO:0005886">
    <property type="term" value="C:plasma membrane"/>
    <property type="evidence" value="ECO:0007669"/>
    <property type="project" value="UniProtKB-SubCell"/>
</dbReference>
<gene>
    <name evidence="7" type="ORF">DXH47_06400</name>
</gene>
<organism evidence="7 8">
    <name type="scientific">Levilactobacillus suantsaii</name>
    <dbReference type="NCBI Taxonomy" id="2292255"/>
    <lineage>
        <taxon>Bacteria</taxon>
        <taxon>Bacillati</taxon>
        <taxon>Bacillota</taxon>
        <taxon>Bacilli</taxon>
        <taxon>Lactobacillales</taxon>
        <taxon>Lactobacillaceae</taxon>
        <taxon>Levilactobacillus</taxon>
    </lineage>
</organism>
<evidence type="ECO:0000313" key="8">
    <source>
        <dbReference type="Proteomes" id="UP000290602"/>
    </source>
</evidence>
<dbReference type="CDD" id="cd03228">
    <property type="entry name" value="ABCC_MRP_Like"/>
    <property type="match status" value="1"/>
</dbReference>
<dbReference type="InterPro" id="IPR011527">
    <property type="entry name" value="ABC1_TM_dom"/>
</dbReference>
<evidence type="ECO:0000256" key="4">
    <source>
        <dbReference type="ARBA" id="ARBA00022840"/>
    </source>
</evidence>
<dbReference type="SUPFAM" id="SSF52540">
    <property type="entry name" value="P-loop containing nucleoside triphosphate hydrolases"/>
    <property type="match status" value="1"/>
</dbReference>
<evidence type="ECO:0000256" key="6">
    <source>
        <dbReference type="ARBA" id="ARBA00023136"/>
    </source>
</evidence>
<evidence type="ECO:0000313" key="7">
    <source>
        <dbReference type="EMBL" id="RXI78688.1"/>
    </source>
</evidence>
<keyword evidence="5" id="KW-1133">Transmembrane helix</keyword>
<dbReference type="EMBL" id="QXIL01000009">
    <property type="protein sequence ID" value="RXI78688.1"/>
    <property type="molecule type" value="Genomic_DNA"/>
</dbReference>
<protein>
    <submittedName>
        <fullName evidence="7">ATP-binding cassette domain-containing protein</fullName>
    </submittedName>
</protein>
<dbReference type="AlphaFoldDB" id="A0A4Q0VK82"/>
<keyword evidence="4 7" id="KW-0067">ATP-binding</keyword>
<dbReference type="PROSITE" id="PS50893">
    <property type="entry name" value="ABC_TRANSPORTER_2"/>
    <property type="match status" value="1"/>
</dbReference>
<dbReference type="Pfam" id="PF00005">
    <property type="entry name" value="ABC_tran"/>
    <property type="match status" value="1"/>
</dbReference>
<evidence type="ECO:0000256" key="3">
    <source>
        <dbReference type="ARBA" id="ARBA00022741"/>
    </source>
</evidence>
<dbReference type="SUPFAM" id="SSF90123">
    <property type="entry name" value="ABC transporter transmembrane region"/>
    <property type="match status" value="1"/>
</dbReference>
<name>A0A4Q0VK82_9LACO</name>
<dbReference type="RefSeq" id="WP_129032527.1">
    <property type="nucleotide sequence ID" value="NZ_CP059603.1"/>
</dbReference>
<reference evidence="7 8" key="1">
    <citation type="submission" date="2018-08" db="EMBL/GenBank/DDBJ databases">
        <title>Lactobacillus suantsai sp. nov., isolated from traditional fermented suan-tsai in Taiwan.</title>
        <authorList>
            <person name="Huang C.-H."/>
        </authorList>
    </citation>
    <scope>NUCLEOTIDE SEQUENCE [LARGE SCALE GENOMIC DNA]</scope>
    <source>
        <strain evidence="7 8">BCRC 12945</strain>
    </source>
</reference>
<keyword evidence="6" id="KW-0472">Membrane</keyword>
<dbReference type="GO" id="GO:0034040">
    <property type="term" value="F:ATPase-coupled lipid transmembrane transporter activity"/>
    <property type="evidence" value="ECO:0007669"/>
    <property type="project" value="TreeGrafter"/>
</dbReference>
<dbReference type="PANTHER" id="PTHR24221:SF261">
    <property type="entry name" value="GLUTATHIONE_L-CYSTEINE TRANSPORT SYSTEM ATP-BINDING_PERMEASE PROTEIN CYDD"/>
    <property type="match status" value="1"/>
</dbReference>
<comment type="subcellular location">
    <subcellularLocation>
        <location evidence="1">Cell membrane</location>
        <topology evidence="1">Multi-pass membrane protein</topology>
    </subcellularLocation>
</comment>
<keyword evidence="2" id="KW-0812">Transmembrane</keyword>
<dbReference type="Gene3D" id="1.20.1560.10">
    <property type="entry name" value="ABC transporter type 1, transmembrane domain"/>
    <property type="match status" value="1"/>
</dbReference>